<evidence type="ECO:0000256" key="1">
    <source>
        <dbReference type="SAM" id="Phobius"/>
    </source>
</evidence>
<accession>A0A7C9TPL9</accession>
<keyword evidence="1" id="KW-0812">Transmembrane</keyword>
<gene>
    <name evidence="2" type="ORF">G3A44_22905</name>
</gene>
<sequence length="79" mass="8232">MHHTTALIARQSALAAQGRPRGQRGRVSAALLRRAGLGLAAVALIALLAWALKSWVGAGEAKPRPQVARIAILPDTPPP</sequence>
<feature type="non-terminal residue" evidence="2">
    <location>
        <position position="79"/>
    </location>
</feature>
<evidence type="ECO:0000313" key="2">
    <source>
        <dbReference type="EMBL" id="NDY94046.1"/>
    </source>
</evidence>
<proteinExistence type="predicted"/>
<dbReference type="AlphaFoldDB" id="A0A7C9TPL9"/>
<keyword evidence="1" id="KW-1133">Transmembrane helix</keyword>
<evidence type="ECO:0000313" key="3">
    <source>
        <dbReference type="Proteomes" id="UP000484255"/>
    </source>
</evidence>
<keyword evidence="1" id="KW-0472">Membrane</keyword>
<name>A0A7C9TPL9_9BURK</name>
<organism evidence="2 3">
    <name type="scientific">Ideonella livida</name>
    <dbReference type="NCBI Taxonomy" id="2707176"/>
    <lineage>
        <taxon>Bacteria</taxon>
        <taxon>Pseudomonadati</taxon>
        <taxon>Pseudomonadota</taxon>
        <taxon>Betaproteobacteria</taxon>
        <taxon>Burkholderiales</taxon>
        <taxon>Sphaerotilaceae</taxon>
        <taxon>Ideonella</taxon>
    </lineage>
</organism>
<protein>
    <submittedName>
        <fullName evidence="2">Uncharacterized protein</fullName>
    </submittedName>
</protein>
<comment type="caution">
    <text evidence="2">The sequence shown here is derived from an EMBL/GenBank/DDBJ whole genome shotgun (WGS) entry which is preliminary data.</text>
</comment>
<feature type="transmembrane region" description="Helical" evidence="1">
    <location>
        <begin position="31"/>
        <end position="52"/>
    </location>
</feature>
<reference evidence="2 3" key="1">
    <citation type="submission" date="2020-02" db="EMBL/GenBank/DDBJ databases">
        <title>Ideonella bacterium strain TBM-1.</title>
        <authorList>
            <person name="Chen W.-M."/>
        </authorList>
    </citation>
    <scope>NUCLEOTIDE SEQUENCE [LARGE SCALE GENOMIC DNA]</scope>
    <source>
        <strain evidence="2 3">TBM-1</strain>
    </source>
</reference>
<keyword evidence="3" id="KW-1185">Reference proteome</keyword>
<dbReference type="Proteomes" id="UP000484255">
    <property type="component" value="Unassembled WGS sequence"/>
</dbReference>
<dbReference type="EMBL" id="JAAGOH010000065">
    <property type="protein sequence ID" value="NDY94046.1"/>
    <property type="molecule type" value="Genomic_DNA"/>
</dbReference>
<dbReference type="RefSeq" id="WP_375138689.1">
    <property type="nucleotide sequence ID" value="NZ_JAAGOH010000065.1"/>
</dbReference>